<feature type="domain" description="Glutamine amidotransferase type-2" evidence="11">
    <location>
        <begin position="2"/>
        <end position="218"/>
    </location>
</feature>
<feature type="domain" description="SIS" evidence="12">
    <location>
        <begin position="286"/>
        <end position="426"/>
    </location>
</feature>
<dbReference type="GO" id="GO:0005829">
    <property type="term" value="C:cytosol"/>
    <property type="evidence" value="ECO:0007669"/>
    <property type="project" value="TreeGrafter"/>
</dbReference>
<keyword evidence="8" id="KW-0677">Repeat</keyword>
<evidence type="ECO:0000259" key="12">
    <source>
        <dbReference type="PROSITE" id="PS51464"/>
    </source>
</evidence>
<dbReference type="EC" id="2.6.1.16" evidence="3 10"/>
<keyword evidence="7 10" id="KW-0808">Transferase</keyword>
<accession>A0AB36XUB9</accession>
<sequence length="610" mass="66795">MCGIVGAVAQRDVAEILVEGLRRLEYRGYDSAGVAVVDTESNLTRVRRLGKVQELADAVDQQHVIGGTGIAHTRWATHGEPSEANAHPHMSGDIAVVHNGIIENHEALRALLQERGYVFTSQTDTEVIAHLVEWELRTSDSLVEALQKTAKQLDGAYGTVAVDRKDPSRIVVARSGSPIVIGFGVGENFLASDQLALLSVTRRFMYLEEGDVAEVTRRDVTVFDVAGERVEREIVESNAEHDAGDKGQYRHFMQKEIFEQPTALINTMEGRISDTSVITNAIGVKAEEILSKVEHVQIIACGTSYNSGMAARYWFESLAGVSCDVEIASEFRYRDFVVRPNSLLVTLSQSGETADTLAALRLAKEKGYMSAMTICNVAGSSLVRESDFAFMTRAGTEIGVASTKAFTTQLAAMLMMVTSIGRLQGRINEEKEAEIVQALHQLPADIEKALAFDKEIEALAPDFADKHHTLFLGRGEFYPIAMEASLKLKEISYIHAEAYAAGELKHGPLALIDADMPVVVIAPSNDLLEKLKSNVEEVRARGGLLYVFADQDAGFESDENMKIIKMPHVSEVTAPIYYTVPMQLLSYHVALIKGTDVDQPRNLAKAVTVE</sequence>
<evidence type="ECO:0000256" key="10">
    <source>
        <dbReference type="HAMAP-Rule" id="MF_00164"/>
    </source>
</evidence>
<comment type="subunit">
    <text evidence="10">Homodimer.</text>
</comment>
<feature type="initiator methionine" description="Removed" evidence="10">
    <location>
        <position position="1"/>
    </location>
</feature>
<dbReference type="FunFam" id="3.40.50.10490:FF:000002">
    <property type="entry name" value="Glutamine--fructose-6-phosphate aminotransferase [isomerizing]"/>
    <property type="match status" value="1"/>
</dbReference>
<dbReference type="HAMAP" id="MF_00164">
    <property type="entry name" value="GlmS"/>
    <property type="match status" value="1"/>
</dbReference>
<dbReference type="CDD" id="cd00714">
    <property type="entry name" value="GFAT"/>
    <property type="match status" value="1"/>
</dbReference>
<dbReference type="InterPro" id="IPR017932">
    <property type="entry name" value="GATase_2_dom"/>
</dbReference>
<comment type="catalytic activity">
    <reaction evidence="1 10">
        <text>D-fructose 6-phosphate + L-glutamine = D-glucosamine 6-phosphate + L-glutamate</text>
        <dbReference type="Rhea" id="RHEA:13237"/>
        <dbReference type="ChEBI" id="CHEBI:29985"/>
        <dbReference type="ChEBI" id="CHEBI:58359"/>
        <dbReference type="ChEBI" id="CHEBI:58725"/>
        <dbReference type="ChEBI" id="CHEBI:61527"/>
        <dbReference type="EC" id="2.6.1.16"/>
    </reaction>
</comment>
<dbReference type="GO" id="GO:0097367">
    <property type="term" value="F:carbohydrate derivative binding"/>
    <property type="evidence" value="ECO:0007669"/>
    <property type="project" value="InterPro"/>
</dbReference>
<reference evidence="13" key="2">
    <citation type="submission" date="2016-07" db="EMBL/GenBank/DDBJ databases">
        <authorList>
            <person name="Kauffman K."/>
            <person name="Arevalo P."/>
            <person name="Polz M.F."/>
        </authorList>
    </citation>
    <scope>NUCLEOTIDE SEQUENCE</scope>
    <source>
        <strain evidence="13">10N.261.52.F7</strain>
    </source>
</reference>
<dbReference type="FunFam" id="3.40.50.10490:FF:000001">
    <property type="entry name" value="Glutamine--fructose-6-phosphate aminotransferase [isomerizing]"/>
    <property type="match status" value="1"/>
</dbReference>
<dbReference type="EMBL" id="MCXM01000002">
    <property type="protein sequence ID" value="PMK49593.1"/>
    <property type="molecule type" value="Genomic_DNA"/>
</dbReference>
<name>A0AB36XUB9_9VIBR</name>
<dbReference type="AlphaFoldDB" id="A0AB36XUB9"/>
<dbReference type="PANTHER" id="PTHR10937:SF0">
    <property type="entry name" value="GLUTAMINE--FRUCTOSE-6-PHOSPHATE TRANSAMINASE (ISOMERIZING)"/>
    <property type="match status" value="1"/>
</dbReference>
<reference evidence="13" key="3">
    <citation type="journal article" date="2018" name="Nature">
        <title>A major lineage of non-tailed dsDNA viruses as unrecognized killers of marine bacteria.</title>
        <authorList>
            <person name="Kauffman K.M."/>
            <person name="Hussain F.A."/>
            <person name="Yang J."/>
            <person name="Arevalo P."/>
            <person name="Brown J.M."/>
            <person name="Chang W.K."/>
            <person name="VanInsberghe D."/>
            <person name="Elsherbini J."/>
            <person name="Sharma R.S."/>
            <person name="Cutler M.B."/>
            <person name="Kelly L."/>
            <person name="Polz M.F."/>
        </authorList>
    </citation>
    <scope>NUCLEOTIDE SEQUENCE</scope>
    <source>
        <strain evidence="13">10N.261.52.F7</strain>
    </source>
</reference>
<comment type="caution">
    <text evidence="13">The sequence shown here is derived from an EMBL/GenBank/DDBJ whole genome shotgun (WGS) entry which is preliminary data.</text>
</comment>
<comment type="subcellular location">
    <subcellularLocation>
        <location evidence="2 10">Cytoplasm</location>
    </subcellularLocation>
</comment>
<evidence type="ECO:0000256" key="1">
    <source>
        <dbReference type="ARBA" id="ARBA00001031"/>
    </source>
</evidence>
<dbReference type="RefSeq" id="WP_102281936.1">
    <property type="nucleotide sequence ID" value="NZ_JAJGZN020000004.1"/>
</dbReference>
<gene>
    <name evidence="10" type="primary">glmS</name>
    <name evidence="13" type="ORF">BCT99_04535</name>
</gene>
<evidence type="ECO:0000256" key="2">
    <source>
        <dbReference type="ARBA" id="ARBA00004496"/>
    </source>
</evidence>
<evidence type="ECO:0000256" key="9">
    <source>
        <dbReference type="ARBA" id="ARBA00022962"/>
    </source>
</evidence>
<dbReference type="InterPro" id="IPR046348">
    <property type="entry name" value="SIS_dom_sf"/>
</dbReference>
<feature type="domain" description="SIS" evidence="12">
    <location>
        <begin position="459"/>
        <end position="600"/>
    </location>
</feature>
<protein>
    <recommendedName>
        <fullName evidence="4 10">Glutamine--fructose-6-phosphate aminotransferase [isomerizing]</fullName>
        <ecNumber evidence="3 10">2.6.1.16</ecNumber>
    </recommendedName>
    <alternativeName>
        <fullName evidence="10">D-fructose-6-phosphate amidotransferase</fullName>
    </alternativeName>
    <alternativeName>
        <fullName evidence="10">GFAT</fullName>
    </alternativeName>
    <alternativeName>
        <fullName evidence="10">Glucosamine-6-phosphate synthase</fullName>
    </alternativeName>
    <alternativeName>
        <fullName evidence="10">Hexosephosphate aminotransferase</fullName>
    </alternativeName>
    <alternativeName>
        <fullName evidence="10">L-glutamine--D-fructose-6-phosphate amidotransferase</fullName>
    </alternativeName>
</protein>
<dbReference type="InterPro" id="IPR035490">
    <property type="entry name" value="GlmS/FrlB_SIS"/>
</dbReference>
<dbReference type="InterPro" id="IPR005855">
    <property type="entry name" value="GFAT"/>
</dbReference>
<dbReference type="GO" id="GO:0006047">
    <property type="term" value="P:UDP-N-acetylglucosamine metabolic process"/>
    <property type="evidence" value="ECO:0007669"/>
    <property type="project" value="TreeGrafter"/>
</dbReference>
<evidence type="ECO:0000256" key="8">
    <source>
        <dbReference type="ARBA" id="ARBA00022737"/>
    </source>
</evidence>
<dbReference type="SUPFAM" id="SSF53697">
    <property type="entry name" value="SIS domain"/>
    <property type="match status" value="1"/>
</dbReference>
<dbReference type="InterPro" id="IPR029055">
    <property type="entry name" value="Ntn_hydrolases_N"/>
</dbReference>
<dbReference type="Gene3D" id="3.60.20.10">
    <property type="entry name" value="Glutamine Phosphoribosylpyrophosphate, subunit 1, domain 1"/>
    <property type="match status" value="1"/>
</dbReference>
<evidence type="ECO:0000259" key="11">
    <source>
        <dbReference type="PROSITE" id="PS51278"/>
    </source>
</evidence>
<dbReference type="CDD" id="cd05008">
    <property type="entry name" value="SIS_GlmS_GlmD_1"/>
    <property type="match status" value="1"/>
</dbReference>
<organism evidence="13">
    <name type="scientific">Vibrio lentus</name>
    <dbReference type="NCBI Taxonomy" id="136468"/>
    <lineage>
        <taxon>Bacteria</taxon>
        <taxon>Pseudomonadati</taxon>
        <taxon>Pseudomonadota</taxon>
        <taxon>Gammaproteobacteria</taxon>
        <taxon>Vibrionales</taxon>
        <taxon>Vibrionaceae</taxon>
        <taxon>Vibrio</taxon>
    </lineage>
</organism>
<dbReference type="Pfam" id="PF01380">
    <property type="entry name" value="SIS"/>
    <property type="match status" value="2"/>
</dbReference>
<dbReference type="InterPro" id="IPR035466">
    <property type="entry name" value="GlmS/AgaS_SIS"/>
</dbReference>
<proteinExistence type="inferred from homology"/>
<dbReference type="GO" id="GO:0005975">
    <property type="term" value="P:carbohydrate metabolic process"/>
    <property type="evidence" value="ECO:0007669"/>
    <property type="project" value="UniProtKB-UniRule"/>
</dbReference>
<dbReference type="PROSITE" id="PS51278">
    <property type="entry name" value="GATASE_TYPE_2"/>
    <property type="match status" value="1"/>
</dbReference>
<dbReference type="InterPro" id="IPR047084">
    <property type="entry name" value="GFAT_N"/>
</dbReference>
<comment type="function">
    <text evidence="10">Catalyzes the first step in hexosamine metabolism, converting fructose-6P into glucosamine-6P using glutamine as a nitrogen source.</text>
</comment>
<evidence type="ECO:0000313" key="13">
    <source>
        <dbReference type="EMBL" id="PMK49593.1"/>
    </source>
</evidence>
<dbReference type="GO" id="GO:0006487">
    <property type="term" value="P:protein N-linked glycosylation"/>
    <property type="evidence" value="ECO:0007669"/>
    <property type="project" value="TreeGrafter"/>
</dbReference>
<reference key="1">
    <citation type="submission" date="2016-07" db="EMBL/GenBank/DDBJ databases">
        <title>Nontailed viruses are major unrecognized killers of bacteria in the ocean.</title>
        <authorList>
            <person name="Kauffman K."/>
            <person name="Hussain F."/>
            <person name="Yang J."/>
            <person name="Arevalo P."/>
            <person name="Brown J."/>
            <person name="Cutler M."/>
            <person name="Kelly L."/>
            <person name="Polz M.F."/>
        </authorList>
    </citation>
    <scope>NUCLEOTIDE SEQUENCE [LARGE SCALE GENOMIC DNA]</scope>
    <source>
        <strain>10N.261.52.F7</strain>
    </source>
</reference>
<evidence type="ECO:0000256" key="7">
    <source>
        <dbReference type="ARBA" id="ARBA00022679"/>
    </source>
</evidence>
<dbReference type="NCBIfam" id="NF001484">
    <property type="entry name" value="PRK00331.1"/>
    <property type="match status" value="1"/>
</dbReference>
<evidence type="ECO:0000256" key="3">
    <source>
        <dbReference type="ARBA" id="ARBA00012916"/>
    </source>
</evidence>
<dbReference type="NCBIfam" id="TIGR01135">
    <property type="entry name" value="glmS"/>
    <property type="match status" value="1"/>
</dbReference>
<dbReference type="Pfam" id="PF13522">
    <property type="entry name" value="GATase_6"/>
    <property type="match status" value="1"/>
</dbReference>
<evidence type="ECO:0000256" key="5">
    <source>
        <dbReference type="ARBA" id="ARBA00022490"/>
    </source>
</evidence>
<keyword evidence="6 10" id="KW-0032">Aminotransferase</keyword>
<dbReference type="PROSITE" id="PS51464">
    <property type="entry name" value="SIS"/>
    <property type="match status" value="2"/>
</dbReference>
<evidence type="ECO:0000256" key="4">
    <source>
        <dbReference type="ARBA" id="ARBA00016090"/>
    </source>
</evidence>
<dbReference type="PANTHER" id="PTHR10937">
    <property type="entry name" value="GLUCOSAMINE--FRUCTOSE-6-PHOSPHATE AMINOTRANSFERASE, ISOMERIZING"/>
    <property type="match status" value="1"/>
</dbReference>
<dbReference type="InterPro" id="IPR001347">
    <property type="entry name" value="SIS_dom"/>
</dbReference>
<dbReference type="GO" id="GO:0004360">
    <property type="term" value="F:glutamine-fructose-6-phosphate transaminase (isomerizing) activity"/>
    <property type="evidence" value="ECO:0007669"/>
    <property type="project" value="UniProtKB-UniRule"/>
</dbReference>
<keyword evidence="9" id="KW-0315">Glutamine amidotransferase</keyword>
<feature type="active site" description="Nucleophile; for GATase activity" evidence="10">
    <location>
        <position position="2"/>
    </location>
</feature>
<dbReference type="CDD" id="cd05009">
    <property type="entry name" value="SIS_GlmS_GlmD_2"/>
    <property type="match status" value="1"/>
</dbReference>
<feature type="active site" description="For Fru-6P isomerization activity" evidence="10">
    <location>
        <position position="605"/>
    </location>
</feature>
<dbReference type="Gene3D" id="3.40.50.10490">
    <property type="entry name" value="Glucose-6-phosphate isomerase like protein, domain 1"/>
    <property type="match status" value="2"/>
</dbReference>
<dbReference type="GO" id="GO:0046349">
    <property type="term" value="P:amino sugar biosynthetic process"/>
    <property type="evidence" value="ECO:0007669"/>
    <property type="project" value="UniProtKB-ARBA"/>
</dbReference>
<dbReference type="GO" id="GO:0006002">
    <property type="term" value="P:fructose 6-phosphate metabolic process"/>
    <property type="evidence" value="ECO:0007669"/>
    <property type="project" value="TreeGrafter"/>
</dbReference>
<dbReference type="SUPFAM" id="SSF56235">
    <property type="entry name" value="N-terminal nucleophile aminohydrolases (Ntn hydrolases)"/>
    <property type="match status" value="1"/>
</dbReference>
<dbReference type="FunFam" id="3.60.20.10:FF:000006">
    <property type="entry name" value="Glutamine--fructose-6-phosphate aminotransferase [isomerizing]"/>
    <property type="match status" value="1"/>
</dbReference>
<keyword evidence="5 10" id="KW-0963">Cytoplasm</keyword>
<evidence type="ECO:0000256" key="6">
    <source>
        <dbReference type="ARBA" id="ARBA00022576"/>
    </source>
</evidence>